<dbReference type="InterPro" id="IPR002523">
    <property type="entry name" value="MgTranspt_CorA/ZnTranspt_ZntB"/>
</dbReference>
<evidence type="ECO:0000313" key="8">
    <source>
        <dbReference type="Proteomes" id="UP001172673"/>
    </source>
</evidence>
<keyword evidence="2 6" id="KW-0812">Transmembrane</keyword>
<feature type="transmembrane region" description="Helical" evidence="6">
    <location>
        <begin position="431"/>
        <end position="452"/>
    </location>
</feature>
<evidence type="ECO:0000256" key="5">
    <source>
        <dbReference type="SAM" id="MobiDB-lite"/>
    </source>
</evidence>
<feature type="region of interest" description="Disordered" evidence="5">
    <location>
        <begin position="197"/>
        <end position="216"/>
    </location>
</feature>
<dbReference type="GO" id="GO:0046873">
    <property type="term" value="F:metal ion transmembrane transporter activity"/>
    <property type="evidence" value="ECO:0007669"/>
    <property type="project" value="InterPro"/>
</dbReference>
<sequence>MSESTEPVHEGVDEFIIDPIRVSLLATIDDENTAYRDLDKSDRYSLFEAKTIDIWEGNSRGAQILDRSYPLSRRLPEDLFEAYHPSVSRSQRLALRLLVTRPVLAGNETTKHDNIAFAGDRQINFLPFLPDDVQDLIRQWDLNREFTWMRLNAREVGNFQRKTVWNFDVDPPRAVRMGIVINFPFVLRPARQARYFSDPKNRGRAPSRRSLKSNTYNPHRDDPFLWSFAMSHSLRDGKTRGLLDGLTNWAVGDVSRRLLKATQQWYLHPLHVPVVLLGIFFDHAAWEINRLCVEVERFEYLSRDAGIGSLEGFDTITTELQYIRRDLDFLQSLTKFLLETMEFLEKKIFDREIPRGRDDPMTDAYRTYVYQTNPHMEEKLNNILHLIENNLATSQYLQSRTRDALDFIKGKISLRDNDSNREDADSNKTMSFLQMIFLPATFVAAIVSMNFFDLTQNPPKVSSYIWVFVVIALSLTALVLAIYFFWKWRTREKIREEQAESKRKEKMMGYDGSGFEESGYGTGSDGEGGKRRRRKRRKRGKLDDSEDESGGGGGKKRKEKPELVA</sequence>
<evidence type="ECO:0000313" key="7">
    <source>
        <dbReference type="EMBL" id="KAJ9610819.1"/>
    </source>
</evidence>
<keyword evidence="8" id="KW-1185">Reference proteome</keyword>
<dbReference type="AlphaFoldDB" id="A0AA38XCY8"/>
<feature type="transmembrane region" description="Helical" evidence="6">
    <location>
        <begin position="464"/>
        <end position="486"/>
    </location>
</feature>
<proteinExistence type="predicted"/>
<reference evidence="7" key="1">
    <citation type="submission" date="2022-10" db="EMBL/GenBank/DDBJ databases">
        <title>Culturing micro-colonial fungi from biological soil crusts in the Mojave desert and describing Neophaeococcomyces mojavensis, and introducing the new genera and species Taxawa tesnikishii.</title>
        <authorList>
            <person name="Kurbessoian T."/>
            <person name="Stajich J.E."/>
        </authorList>
    </citation>
    <scope>NUCLEOTIDE SEQUENCE</scope>
    <source>
        <strain evidence="7">TK_41</strain>
    </source>
</reference>
<name>A0AA38XCY8_9EURO</name>
<feature type="compositionally biased region" description="Basic residues" evidence="5">
    <location>
        <begin position="202"/>
        <end position="211"/>
    </location>
</feature>
<evidence type="ECO:0000256" key="2">
    <source>
        <dbReference type="ARBA" id="ARBA00022692"/>
    </source>
</evidence>
<evidence type="ECO:0000256" key="4">
    <source>
        <dbReference type="ARBA" id="ARBA00023136"/>
    </source>
</evidence>
<dbReference type="EMBL" id="JAPDRK010000007">
    <property type="protein sequence ID" value="KAJ9610819.1"/>
    <property type="molecule type" value="Genomic_DNA"/>
</dbReference>
<feature type="region of interest" description="Disordered" evidence="5">
    <location>
        <begin position="498"/>
        <end position="565"/>
    </location>
</feature>
<dbReference type="InterPro" id="IPR045863">
    <property type="entry name" value="CorA_TM1_TM2"/>
</dbReference>
<keyword evidence="4 6" id="KW-0472">Membrane</keyword>
<keyword evidence="3 6" id="KW-1133">Transmembrane helix</keyword>
<accession>A0AA38XCY8</accession>
<comment type="caution">
    <text evidence="7">The sequence shown here is derived from an EMBL/GenBank/DDBJ whole genome shotgun (WGS) entry which is preliminary data.</text>
</comment>
<evidence type="ECO:0000256" key="1">
    <source>
        <dbReference type="ARBA" id="ARBA00004141"/>
    </source>
</evidence>
<dbReference type="Pfam" id="PF01544">
    <property type="entry name" value="CorA"/>
    <property type="match status" value="1"/>
</dbReference>
<organism evidence="7 8">
    <name type="scientific">Cladophialophora chaetospira</name>
    <dbReference type="NCBI Taxonomy" id="386627"/>
    <lineage>
        <taxon>Eukaryota</taxon>
        <taxon>Fungi</taxon>
        <taxon>Dikarya</taxon>
        <taxon>Ascomycota</taxon>
        <taxon>Pezizomycotina</taxon>
        <taxon>Eurotiomycetes</taxon>
        <taxon>Chaetothyriomycetidae</taxon>
        <taxon>Chaetothyriales</taxon>
        <taxon>Herpotrichiellaceae</taxon>
        <taxon>Cladophialophora</taxon>
    </lineage>
</organism>
<comment type="subcellular location">
    <subcellularLocation>
        <location evidence="1">Membrane</location>
        <topology evidence="1">Multi-pass membrane protein</topology>
    </subcellularLocation>
</comment>
<dbReference type="SUPFAM" id="SSF144083">
    <property type="entry name" value="Magnesium transport protein CorA, transmembrane region"/>
    <property type="match status" value="1"/>
</dbReference>
<evidence type="ECO:0000256" key="3">
    <source>
        <dbReference type="ARBA" id="ARBA00022989"/>
    </source>
</evidence>
<dbReference type="Gene3D" id="1.20.58.340">
    <property type="entry name" value="Magnesium transport protein CorA, transmembrane region"/>
    <property type="match status" value="1"/>
</dbReference>
<dbReference type="GO" id="GO:0016020">
    <property type="term" value="C:membrane"/>
    <property type="evidence" value="ECO:0007669"/>
    <property type="project" value="UniProtKB-SubCell"/>
</dbReference>
<feature type="compositionally biased region" description="Basic and acidic residues" evidence="5">
    <location>
        <begin position="498"/>
        <end position="508"/>
    </location>
</feature>
<protein>
    <submittedName>
        <fullName evidence="7">Uncharacterized protein</fullName>
    </submittedName>
</protein>
<feature type="compositionally biased region" description="Basic residues" evidence="5">
    <location>
        <begin position="530"/>
        <end position="540"/>
    </location>
</feature>
<evidence type="ECO:0000256" key="6">
    <source>
        <dbReference type="SAM" id="Phobius"/>
    </source>
</evidence>
<gene>
    <name evidence="7" type="ORF">H2200_005596</name>
</gene>
<dbReference type="Proteomes" id="UP001172673">
    <property type="component" value="Unassembled WGS sequence"/>
</dbReference>